<organism evidence="2 3">
    <name type="scientific">Paenibacillus dokdonensis</name>
    <dbReference type="NCBI Taxonomy" id="2567944"/>
    <lineage>
        <taxon>Bacteria</taxon>
        <taxon>Bacillati</taxon>
        <taxon>Bacillota</taxon>
        <taxon>Bacilli</taxon>
        <taxon>Bacillales</taxon>
        <taxon>Paenibacillaceae</taxon>
        <taxon>Paenibacillus</taxon>
    </lineage>
</organism>
<dbReference type="CDD" id="cd05250">
    <property type="entry name" value="CC3_like_SDR_a"/>
    <property type="match status" value="1"/>
</dbReference>
<dbReference type="EMBL" id="JARLKZ010000008">
    <property type="protein sequence ID" value="MEC0240855.1"/>
    <property type="molecule type" value="Genomic_DNA"/>
</dbReference>
<dbReference type="Pfam" id="PF13460">
    <property type="entry name" value="NAD_binding_10"/>
    <property type="match status" value="1"/>
</dbReference>
<dbReference type="InterPro" id="IPR016040">
    <property type="entry name" value="NAD(P)-bd_dom"/>
</dbReference>
<evidence type="ECO:0000313" key="3">
    <source>
        <dbReference type="Proteomes" id="UP001344632"/>
    </source>
</evidence>
<dbReference type="PANTHER" id="PTHR14097:SF7">
    <property type="entry name" value="OXIDOREDUCTASE HTATIP2"/>
    <property type="match status" value="1"/>
</dbReference>
<evidence type="ECO:0000313" key="2">
    <source>
        <dbReference type="EMBL" id="MEC0240855.1"/>
    </source>
</evidence>
<dbReference type="Proteomes" id="UP001344632">
    <property type="component" value="Unassembled WGS sequence"/>
</dbReference>
<protein>
    <submittedName>
        <fullName evidence="2">Oxidoreductase</fullName>
    </submittedName>
</protein>
<evidence type="ECO:0000259" key="1">
    <source>
        <dbReference type="Pfam" id="PF13460"/>
    </source>
</evidence>
<dbReference type="PANTHER" id="PTHR14097">
    <property type="entry name" value="OXIDOREDUCTASE HTATIP2"/>
    <property type="match status" value="1"/>
</dbReference>
<accession>A0ABU6GMA9</accession>
<dbReference type="Gene3D" id="3.40.50.720">
    <property type="entry name" value="NAD(P)-binding Rossmann-like Domain"/>
    <property type="match status" value="1"/>
</dbReference>
<reference evidence="2 3" key="1">
    <citation type="submission" date="2023-03" db="EMBL/GenBank/DDBJ databases">
        <title>Bacillus Genome Sequencing.</title>
        <authorList>
            <person name="Dunlap C."/>
        </authorList>
    </citation>
    <scope>NUCLEOTIDE SEQUENCE [LARGE SCALE GENOMIC DNA]</scope>
    <source>
        <strain evidence="2 3">BD-525</strain>
    </source>
</reference>
<gene>
    <name evidence="2" type="ORF">P4H66_13445</name>
</gene>
<feature type="domain" description="NAD(P)-binding" evidence="1">
    <location>
        <begin position="22"/>
        <end position="134"/>
    </location>
</feature>
<keyword evidence="3" id="KW-1185">Reference proteome</keyword>
<dbReference type="InterPro" id="IPR036291">
    <property type="entry name" value="NAD(P)-bd_dom_sf"/>
</dbReference>
<dbReference type="RefSeq" id="WP_326088602.1">
    <property type="nucleotide sequence ID" value="NZ_JARLKZ010000008.1"/>
</dbReference>
<dbReference type="SUPFAM" id="SSF51735">
    <property type="entry name" value="NAD(P)-binding Rossmann-fold domains"/>
    <property type="match status" value="1"/>
</dbReference>
<name>A0ABU6GMA9_9BACL</name>
<proteinExistence type="predicted"/>
<comment type="caution">
    <text evidence="2">The sequence shown here is derived from an EMBL/GenBank/DDBJ whole genome shotgun (WGS) entry which is preliminary data.</text>
</comment>
<sequence length="242" mass="26248">MRTNRYNGSGVGKIGLHALVLGATGLVGGEVVQELLRSEAYEEVRVLSRRPLGIQHSKLLETIIDLEQLEENAKHFFGVRDVFCCLGTTIRKAGSQVKFRKVDLEYPLRAAKISRQQGVKQFLAVSAMGADPSSRVFYNCVKGEAEQVISSVGLPGVHLFRPSLLLGDRKEFRLGEKAGALVMKGLDPLMRGRASKYRAIPAATLARAMVTIALTSTAGTHVYPNDVIHVLGTGTADSAYIL</sequence>